<dbReference type="InterPro" id="IPR020843">
    <property type="entry name" value="ER"/>
</dbReference>
<comment type="similarity">
    <text evidence="2 7">Belongs to the zinc-containing alcohol dehydrogenase family.</text>
</comment>
<evidence type="ECO:0000259" key="8">
    <source>
        <dbReference type="SMART" id="SM00829"/>
    </source>
</evidence>
<keyword evidence="4 7" id="KW-0479">Metal-binding</keyword>
<dbReference type="Gene3D" id="3.90.180.10">
    <property type="entry name" value="Medium-chain alcohol dehydrogenases, catalytic domain"/>
    <property type="match status" value="1"/>
</dbReference>
<dbReference type="InterPro" id="IPR002328">
    <property type="entry name" value="ADH_Zn_CS"/>
</dbReference>
<dbReference type="SUPFAM" id="SSF51735">
    <property type="entry name" value="NAD(P)-binding Rossmann-fold domains"/>
    <property type="match status" value="1"/>
</dbReference>
<accession>A0ABY8RE27</accession>
<name>A0ABY8RE27_9FLAO</name>
<dbReference type="InterPro" id="IPR013149">
    <property type="entry name" value="ADH-like_C"/>
</dbReference>
<dbReference type="PROSITE" id="PS00059">
    <property type="entry name" value="ADH_ZINC"/>
    <property type="match status" value="1"/>
</dbReference>
<sequence>MKGWKFTKTHVPIELIEKPDPVAAPGEVVIDIKASGLCHSDVGALEDEGWMHIITAAPLIFGHECAGVISEVGQGVEGYKIGDRVGVAPIHPETGAAIGYQRDGGYATKLSVPAVQLVPMPAGVTFAQGAAATDAGMTSYHAIFRTGGAKAGMKIGIIGIGGLGQFGARAAIAEGAEVYAVDLSPEARELAMEMGCREVFDKVMDLEPVGCQLIVDFAGFGTTTAEAIEAIAPDGTVVQVGMGKLESTINTRTLILKRVTLRGSQGGDGQDIANVYRLMAEGKLDADLTEIKFEEVAEGLERLHKGGVKGRLVAIQD</sequence>
<proteinExistence type="inferred from homology"/>
<dbReference type="Pfam" id="PF08240">
    <property type="entry name" value="ADH_N"/>
    <property type="match status" value="1"/>
</dbReference>
<dbReference type="PANTHER" id="PTHR42940">
    <property type="entry name" value="ALCOHOL DEHYDROGENASE 1-RELATED"/>
    <property type="match status" value="1"/>
</dbReference>
<evidence type="ECO:0000256" key="4">
    <source>
        <dbReference type="ARBA" id="ARBA00022723"/>
    </source>
</evidence>
<keyword evidence="6" id="KW-0560">Oxidoreductase</keyword>
<dbReference type="InterPro" id="IPR013154">
    <property type="entry name" value="ADH-like_N"/>
</dbReference>
<evidence type="ECO:0000256" key="1">
    <source>
        <dbReference type="ARBA" id="ARBA00001947"/>
    </source>
</evidence>
<comment type="cofactor">
    <cofactor evidence="1 7">
        <name>Zn(2+)</name>
        <dbReference type="ChEBI" id="CHEBI:29105"/>
    </cofactor>
</comment>
<keyword evidence="5 7" id="KW-0862">Zinc</keyword>
<dbReference type="InterPro" id="IPR011032">
    <property type="entry name" value="GroES-like_sf"/>
</dbReference>
<evidence type="ECO:0000256" key="6">
    <source>
        <dbReference type="ARBA" id="ARBA00023002"/>
    </source>
</evidence>
<dbReference type="RefSeq" id="WP_282905534.1">
    <property type="nucleotide sequence ID" value="NZ_CP124855.1"/>
</dbReference>
<evidence type="ECO:0000256" key="2">
    <source>
        <dbReference type="ARBA" id="ARBA00008072"/>
    </source>
</evidence>
<dbReference type="CDD" id="cd08254">
    <property type="entry name" value="hydroxyacyl_CoA_DH"/>
    <property type="match status" value="1"/>
</dbReference>
<evidence type="ECO:0000313" key="10">
    <source>
        <dbReference type="Proteomes" id="UP001241656"/>
    </source>
</evidence>
<keyword evidence="10" id="KW-1185">Reference proteome</keyword>
<dbReference type="EC" id="1.1.1.1" evidence="3"/>
<evidence type="ECO:0000256" key="3">
    <source>
        <dbReference type="ARBA" id="ARBA00013190"/>
    </source>
</evidence>
<evidence type="ECO:0000256" key="5">
    <source>
        <dbReference type="ARBA" id="ARBA00022833"/>
    </source>
</evidence>
<reference evidence="9 10" key="1">
    <citation type="submission" date="2023-05" db="EMBL/GenBank/DDBJ databases">
        <title>Genomic insight into Chryseobacterium sp. wdc7 isolated forest soil (Gotjawal).</title>
        <authorList>
            <person name="Park S.-J."/>
        </authorList>
    </citation>
    <scope>NUCLEOTIDE SEQUENCE [LARGE SCALE GENOMIC DNA]</scope>
    <source>
        <strain evidence="10">wdc7</strain>
    </source>
</reference>
<dbReference type="SMART" id="SM00829">
    <property type="entry name" value="PKS_ER"/>
    <property type="match status" value="1"/>
</dbReference>
<protein>
    <recommendedName>
        <fullName evidence="3">alcohol dehydrogenase</fullName>
        <ecNumber evidence="3">1.1.1.1</ecNumber>
    </recommendedName>
</protein>
<dbReference type="InterPro" id="IPR036291">
    <property type="entry name" value="NAD(P)-bd_dom_sf"/>
</dbReference>
<dbReference type="Pfam" id="PF00107">
    <property type="entry name" value="ADH_zinc_N"/>
    <property type="match status" value="1"/>
</dbReference>
<gene>
    <name evidence="9" type="ORF">QGN23_02895</name>
</gene>
<evidence type="ECO:0000256" key="7">
    <source>
        <dbReference type="RuleBase" id="RU361277"/>
    </source>
</evidence>
<dbReference type="Proteomes" id="UP001241656">
    <property type="component" value="Chromosome"/>
</dbReference>
<organism evidence="9 10">
    <name type="scientific">Chryseobacterium gotjawalense</name>
    <dbReference type="NCBI Taxonomy" id="3042315"/>
    <lineage>
        <taxon>Bacteria</taxon>
        <taxon>Pseudomonadati</taxon>
        <taxon>Bacteroidota</taxon>
        <taxon>Flavobacteriia</taxon>
        <taxon>Flavobacteriales</taxon>
        <taxon>Weeksellaceae</taxon>
        <taxon>Chryseobacterium group</taxon>
        <taxon>Chryseobacterium</taxon>
    </lineage>
</organism>
<dbReference type="EMBL" id="CP124855">
    <property type="protein sequence ID" value="WHF52232.1"/>
    <property type="molecule type" value="Genomic_DNA"/>
</dbReference>
<dbReference type="SUPFAM" id="SSF50129">
    <property type="entry name" value="GroES-like"/>
    <property type="match status" value="1"/>
</dbReference>
<feature type="domain" description="Enoyl reductase (ER)" evidence="8">
    <location>
        <begin position="8"/>
        <end position="314"/>
    </location>
</feature>
<dbReference type="PANTHER" id="PTHR42940:SF8">
    <property type="entry name" value="VACUOLAR PROTEIN SORTING-ASSOCIATED PROTEIN 11"/>
    <property type="match status" value="1"/>
</dbReference>
<evidence type="ECO:0000313" key="9">
    <source>
        <dbReference type="EMBL" id="WHF52232.1"/>
    </source>
</evidence>